<gene>
    <name evidence="1" type="primary">treZ</name>
    <name evidence="1" type="ORF">OXU80_17950</name>
</gene>
<dbReference type="EMBL" id="CP113520">
    <property type="protein sequence ID" value="WAJ26737.1"/>
    <property type="molecule type" value="Genomic_DNA"/>
</dbReference>
<evidence type="ECO:0000313" key="1">
    <source>
        <dbReference type="EMBL" id="WAJ26737.1"/>
    </source>
</evidence>
<proteinExistence type="predicted"/>
<dbReference type="Proteomes" id="UP001163223">
    <property type="component" value="Chromosome"/>
</dbReference>
<evidence type="ECO:0000313" key="2">
    <source>
        <dbReference type="Proteomes" id="UP001163223"/>
    </source>
</evidence>
<sequence length="635" mass="70831">MDTISDTTPTEAASFDTTWGTHINEDGRATFRLWAPSAAKIELAIGDEDGKASRFEAMEKAGDGWWTLTSDAVKVGGGYGFRVDGDLVVPDPAARAQIGDVHGLSRLVDPEAFEWKVLEWKGRPWRETVFYELHTGTFTQDGTFDAIIDKLDHLKETGVTCIELLPVAQFAGNRGWGYDGVLLYCPHTAYGGPEALKRLVDAAHAKGLMVFMDVVYNHFGPDGNYINAYAKAFFHEEIHTPWGPAIAYDEQPVRDFMIENALYWIKEFRIDGLRLDAIDSIKDTTDTPLVKELAARVRAAFPDRHVHLTTEDDRNITWHIERGETGRPLLVSGEWNDDFHHCAHVLATHEDEGYYGDYAAKSVEQMAKSLASGFVFQGDFSTKREKSVGHSSAHLPPTAFVNFLQNHDQIGNRAFGDRLTDLASRRAVECLQAILFLSPQIPLMFMGEEWGATQPFCFFTDFHGELGEAVREGRRNEFKKFAAFRSGEGRNLIPDPNAESTFTASRLDWTAADRPNGKRRLSMVRDLLAKRQHHVVPLLRDVPPNCGSFHVSDSSRAFSVSWRLKDETVLNLFANLDDEPWTVPTEVPHRDYDSGELVHAHPPEAADMLKDGVLPGPSVVVRLCRPALIGGPAVA</sequence>
<reference evidence="1" key="1">
    <citation type="submission" date="2022-11" db="EMBL/GenBank/DDBJ databases">
        <title>beta-Carotene-producing bacterium, Jeongeuplla avenae sp. nov., alleviates the salt stress of Arabidopsis seedlings.</title>
        <authorList>
            <person name="Jiang L."/>
            <person name="Lee J."/>
        </authorList>
    </citation>
    <scope>NUCLEOTIDE SEQUENCE</scope>
    <source>
        <strain evidence="1">DY_R2A_6</strain>
    </source>
</reference>
<accession>A0ACD4NIV5</accession>
<organism evidence="1 2">
    <name type="scientific">Antarcticirhabdus aurantiaca</name>
    <dbReference type="NCBI Taxonomy" id="2606717"/>
    <lineage>
        <taxon>Bacteria</taxon>
        <taxon>Pseudomonadati</taxon>
        <taxon>Pseudomonadota</taxon>
        <taxon>Alphaproteobacteria</taxon>
        <taxon>Hyphomicrobiales</taxon>
        <taxon>Aurantimonadaceae</taxon>
        <taxon>Antarcticirhabdus</taxon>
    </lineage>
</organism>
<protein>
    <submittedName>
        <fullName evidence="1">Malto-oligosyltrehalose trehalohydrolase</fullName>
    </submittedName>
</protein>
<keyword evidence="2" id="KW-1185">Reference proteome</keyword>
<name>A0ACD4NIV5_9HYPH</name>